<dbReference type="RefSeq" id="WP_254087944.1">
    <property type="nucleotide sequence ID" value="NZ_JAHESE010000063.1"/>
</dbReference>
<evidence type="ECO:0000313" key="4">
    <source>
        <dbReference type="Proteomes" id="UP001319080"/>
    </source>
</evidence>
<keyword evidence="4" id="KW-1185">Reference proteome</keyword>
<name>A0AAP2GTM1_9BACT</name>
<proteinExistence type="predicted"/>
<evidence type="ECO:0000259" key="1">
    <source>
        <dbReference type="Pfam" id="PF04773"/>
    </source>
</evidence>
<dbReference type="Proteomes" id="UP001319080">
    <property type="component" value="Unassembled WGS sequence"/>
</dbReference>
<protein>
    <submittedName>
        <fullName evidence="3">DUF4974 domain-containing protein</fullName>
    </submittedName>
</protein>
<feature type="domain" description="Protein FecR C-terminal" evidence="2">
    <location>
        <begin position="279"/>
        <end position="339"/>
    </location>
</feature>
<dbReference type="AlphaFoldDB" id="A0AAP2GTM1"/>
<evidence type="ECO:0000259" key="2">
    <source>
        <dbReference type="Pfam" id="PF16344"/>
    </source>
</evidence>
<dbReference type="PANTHER" id="PTHR30273">
    <property type="entry name" value="PERIPLASMIC SIGNAL SENSOR AND SIGMA FACTOR ACTIVATOR FECR-RELATED"/>
    <property type="match status" value="1"/>
</dbReference>
<dbReference type="InterPro" id="IPR032508">
    <property type="entry name" value="FecR_C"/>
</dbReference>
<organism evidence="3 4">
    <name type="scientific">Dawidia cretensis</name>
    <dbReference type="NCBI Taxonomy" id="2782350"/>
    <lineage>
        <taxon>Bacteria</taxon>
        <taxon>Pseudomonadati</taxon>
        <taxon>Bacteroidota</taxon>
        <taxon>Cytophagia</taxon>
        <taxon>Cytophagales</taxon>
        <taxon>Chryseotaleaceae</taxon>
        <taxon>Dawidia</taxon>
    </lineage>
</organism>
<dbReference type="InterPro" id="IPR012373">
    <property type="entry name" value="Ferrdict_sens_TM"/>
</dbReference>
<comment type="caution">
    <text evidence="3">The sequence shown here is derived from an EMBL/GenBank/DDBJ whole genome shotgun (WGS) entry which is preliminary data.</text>
</comment>
<dbReference type="Pfam" id="PF16344">
    <property type="entry name" value="FecR_C"/>
    <property type="match status" value="1"/>
</dbReference>
<evidence type="ECO:0000313" key="3">
    <source>
        <dbReference type="EMBL" id="MBT1712379.1"/>
    </source>
</evidence>
<dbReference type="Gene3D" id="2.60.120.1440">
    <property type="match status" value="1"/>
</dbReference>
<accession>A0AAP2GTM1</accession>
<dbReference type="Pfam" id="PF04773">
    <property type="entry name" value="FecR"/>
    <property type="match status" value="1"/>
</dbReference>
<dbReference type="InterPro" id="IPR006860">
    <property type="entry name" value="FecR"/>
</dbReference>
<dbReference type="Gene3D" id="3.55.50.30">
    <property type="match status" value="1"/>
</dbReference>
<dbReference type="GO" id="GO:0016989">
    <property type="term" value="F:sigma factor antagonist activity"/>
    <property type="evidence" value="ECO:0007669"/>
    <property type="project" value="TreeGrafter"/>
</dbReference>
<feature type="domain" description="FecR protein" evidence="1">
    <location>
        <begin position="139"/>
        <end position="221"/>
    </location>
</feature>
<dbReference type="PANTHER" id="PTHR30273:SF2">
    <property type="entry name" value="PROTEIN FECR"/>
    <property type="match status" value="1"/>
</dbReference>
<reference evidence="3 4" key="1">
    <citation type="submission" date="2021-05" db="EMBL/GenBank/DDBJ databases">
        <title>A Polyphasic approach of four new species of the genus Ohtaekwangia: Ohtaekwangia histidinii sp. nov., Ohtaekwangia cretensis sp. nov., Ohtaekwangia indiensis sp. nov., Ohtaekwangia reichenbachii sp. nov. from diverse environment.</title>
        <authorList>
            <person name="Octaviana S."/>
        </authorList>
    </citation>
    <scope>NUCLEOTIDE SEQUENCE [LARGE SCALE GENOMIC DNA]</scope>
    <source>
        <strain evidence="3 4">PWU5</strain>
    </source>
</reference>
<sequence length="366" mass="41233">MTDFEKLKNKIQDGSATADEFVVFNRMVDEIVEQEFAKPHEISELETEVTQQNLDSFWRKIDALGRRHPQYKKWFGGSLLQKAAVFVGVCIVAGLSPYGVDLFKSILFFASKETSAPPIALPPSSSAHKTFSIKGPVRHTMPDSSKILIKDGSLISYTSNFAEERTLVLQGEAYFNVTHDSLRRFSINLGNISVTVLGTIFAVRANDNEDSITIRVLHGRVSVHTQQKELTQVGDGEKMTVYRNSRPRLDDGYLVWNRATSLTWKTKKLSGNAGKGKPLVFQNARFEDIAKNIEHIFDVSIHLKNERLKNIRITATFDSNISLYDVLQSLSLAASCDVELIQSDPLTLEFRRFTRLSLPHTEKIIP</sequence>
<gene>
    <name evidence="3" type="ORF">KK062_29315</name>
</gene>
<dbReference type="EMBL" id="JAHESE010000063">
    <property type="protein sequence ID" value="MBT1712379.1"/>
    <property type="molecule type" value="Genomic_DNA"/>
</dbReference>